<feature type="binding site" evidence="7">
    <location>
        <begin position="382"/>
        <end position="389"/>
    </location>
    <ligand>
        <name>ATP</name>
        <dbReference type="ChEBI" id="CHEBI:30616"/>
    </ligand>
</feature>
<dbReference type="InterPro" id="IPR022310">
    <property type="entry name" value="NAD/GMP_synthase"/>
</dbReference>
<feature type="binding site" evidence="7">
    <location>
        <position position="472"/>
    </location>
    <ligand>
        <name>deamido-NAD(+)</name>
        <dbReference type="ChEBI" id="CHEBI:58437"/>
        <note>ligand shared between two neighboring subunits</note>
    </ligand>
</feature>
<evidence type="ECO:0000256" key="2">
    <source>
        <dbReference type="ARBA" id="ARBA00007145"/>
    </source>
</evidence>
<sequence>MARFAQPRYPDAMQDHPFYAFQSHGLIRVAAATPAASVGDPHANAAAMLDLAREADEKGVDLIVFPELSLTSYAIDDLHLQSAMHRATLDALGEMVDASAALSPVMLVGAALPRNGRLYNTAIVIARGRILGVVPKTFLPNYREYYEKRWFASGAGLVGLTIDLDGQSVPFGTDLIFAAEDLPGFVLHAEICEDYWAPTPPSTMGALAGATICCNLSASNIVIGKARDRAMLAAAQSARAACAYVYSAAGIGESTTDLAWDGQGLIHELGEQLAESERFTRTPALTIADIDVERVVQERLRVGTFNDSAAFAGHPENRFRRIGFIHGTEPADRGLCRPVERFPFVPNDPARRDADCYEAYNIQVEALAKRLEASQAKTLVIGVSGGLDSTHALIVAAKATDRLGWGRDRILAFTMPGFATGEGTKAHAWALMRALGVSAEEIDIRPAAHQMLEDIRHPFAAGEPVHDVTFENVQAGLRTDYLFRLANQRGGIVLGTGDLSELALGWCTYGVGDQMSHYAVNAGVPKTLIQFLIRWCIRTGQYDDATNRVLTAILAQEISPELVPADASGALQSTESMIGPYALNDFFAHYVIRHGLMPSKIAFLAWHAWRDAEAGGWPEDLPEDARVAYDLPSIRHWLERFLTRFFQTSQFKRSALPNGPKVSPGGALSPRGDWRAPSDGTAAAWLAELRDGLPPT</sequence>
<keyword evidence="13" id="KW-1185">Reference proteome</keyword>
<feature type="binding site" evidence="7">
    <location>
        <position position="219"/>
    </location>
    <ligand>
        <name>L-glutamine</name>
        <dbReference type="ChEBI" id="CHEBI:58359"/>
    </ligand>
</feature>
<feature type="active site" description="Nucleophile; for glutaminase activity" evidence="7">
    <location>
        <position position="192"/>
    </location>
</feature>
<dbReference type="InterPro" id="IPR036526">
    <property type="entry name" value="C-N_Hydrolase_sf"/>
</dbReference>
<dbReference type="GO" id="GO:0009435">
    <property type="term" value="P:NAD+ biosynthetic process"/>
    <property type="evidence" value="ECO:0007669"/>
    <property type="project" value="UniProtKB-UniRule"/>
</dbReference>
<dbReference type="Gene3D" id="3.40.50.620">
    <property type="entry name" value="HUPs"/>
    <property type="match status" value="1"/>
</dbReference>
<feature type="binding site" evidence="7">
    <location>
        <position position="225"/>
    </location>
    <ligand>
        <name>L-glutamine</name>
        <dbReference type="ChEBI" id="CHEBI:58359"/>
    </ligand>
</feature>
<feature type="active site" description="For glutaminase activity" evidence="7">
    <location>
        <position position="136"/>
    </location>
</feature>
<dbReference type="PANTHER" id="PTHR23090:SF9">
    <property type="entry name" value="GLUTAMINE-DEPENDENT NAD(+) SYNTHETASE"/>
    <property type="match status" value="1"/>
</dbReference>
<evidence type="ECO:0000256" key="1">
    <source>
        <dbReference type="ARBA" id="ARBA00005188"/>
    </source>
</evidence>
<name>A0A0C9N0G0_SPHPI</name>
<comment type="similarity">
    <text evidence="9">Belongs to the NAD synthetase family.</text>
</comment>
<comment type="function">
    <text evidence="7">Catalyzes the ATP-dependent amidation of deamido-NAD to form NAD. Uses L-glutamine as a nitrogen source.</text>
</comment>
<keyword evidence="3 7" id="KW-0436">Ligase</keyword>
<dbReference type="UniPathway" id="UPA00253">
    <property type="reaction ID" value="UER00334"/>
</dbReference>
<dbReference type="Gene3D" id="3.60.110.10">
    <property type="entry name" value="Carbon-nitrogen hydrolase"/>
    <property type="match status" value="1"/>
</dbReference>
<dbReference type="GO" id="GO:0005524">
    <property type="term" value="F:ATP binding"/>
    <property type="evidence" value="ECO:0007669"/>
    <property type="project" value="UniProtKB-UniRule"/>
</dbReference>
<evidence type="ECO:0000256" key="5">
    <source>
        <dbReference type="ARBA" id="ARBA00022840"/>
    </source>
</evidence>
<dbReference type="GO" id="GO:0008795">
    <property type="term" value="F:NAD+ synthase activity"/>
    <property type="evidence" value="ECO:0007669"/>
    <property type="project" value="UniProtKB-UniRule"/>
</dbReference>
<comment type="caution">
    <text evidence="12">The sequence shown here is derived from an EMBL/GenBank/DDBJ whole genome shotgun (WGS) entry which is preliminary data.</text>
</comment>
<feature type="domain" description="CN hydrolase" evidence="11">
    <location>
        <begin position="27"/>
        <end position="292"/>
    </location>
</feature>
<dbReference type="GO" id="GO:0005737">
    <property type="term" value="C:cytoplasm"/>
    <property type="evidence" value="ECO:0007669"/>
    <property type="project" value="InterPro"/>
</dbReference>
<dbReference type="PANTHER" id="PTHR23090">
    <property type="entry name" value="NH 3 /GLUTAMINE-DEPENDENT NAD + SYNTHETASE"/>
    <property type="match status" value="1"/>
</dbReference>
<dbReference type="PIRSF" id="PIRSF006630">
    <property type="entry name" value="NADS_GAT"/>
    <property type="match status" value="1"/>
</dbReference>
<keyword evidence="4 7" id="KW-0547">Nucleotide-binding</keyword>
<dbReference type="InterPro" id="IPR003694">
    <property type="entry name" value="NAD_synthase"/>
</dbReference>
<comment type="pathway">
    <text evidence="1 7 8">Cofactor biosynthesis; NAD(+) biosynthesis; NAD(+) from deamido-NAD(+) (L-Gln route): step 1/1.</text>
</comment>
<dbReference type="EMBL" id="BBJS01000014">
    <property type="protein sequence ID" value="GAN13049.1"/>
    <property type="molecule type" value="Genomic_DNA"/>
</dbReference>
<feature type="region of interest" description="Disordered" evidence="10">
    <location>
        <begin position="655"/>
        <end position="678"/>
    </location>
</feature>
<dbReference type="PROSITE" id="PS50263">
    <property type="entry name" value="CN_HYDROLASE"/>
    <property type="match status" value="1"/>
</dbReference>
<dbReference type="Pfam" id="PF02540">
    <property type="entry name" value="NAD_synthase"/>
    <property type="match status" value="1"/>
</dbReference>
<evidence type="ECO:0000313" key="13">
    <source>
        <dbReference type="Proteomes" id="UP000032025"/>
    </source>
</evidence>
<proteinExistence type="inferred from homology"/>
<protein>
    <recommendedName>
        <fullName evidence="7 8">Glutamine-dependent NAD(+) synthetase</fullName>
        <ecNumber evidence="7 8">6.3.5.1</ecNumber>
    </recommendedName>
    <alternativeName>
        <fullName evidence="7 8">NAD(+) synthase [glutamine-hydrolyzing]</fullName>
    </alternativeName>
</protein>
<evidence type="ECO:0000256" key="4">
    <source>
        <dbReference type="ARBA" id="ARBA00022741"/>
    </source>
</evidence>
<evidence type="ECO:0000313" key="12">
    <source>
        <dbReference type="EMBL" id="GAN13049.1"/>
    </source>
</evidence>
<dbReference type="Proteomes" id="UP000032025">
    <property type="component" value="Unassembled WGS sequence"/>
</dbReference>
<dbReference type="NCBIfam" id="TIGR00552">
    <property type="entry name" value="nadE"/>
    <property type="match status" value="1"/>
</dbReference>
<evidence type="ECO:0000256" key="9">
    <source>
        <dbReference type="RuleBase" id="RU003811"/>
    </source>
</evidence>
<dbReference type="CDD" id="cd00553">
    <property type="entry name" value="NAD_synthase"/>
    <property type="match status" value="1"/>
</dbReference>
<dbReference type="FunFam" id="3.40.50.620:FF:000155">
    <property type="entry name" value="Glutamine-dependent NAD(+) synthetase"/>
    <property type="match status" value="1"/>
</dbReference>
<evidence type="ECO:0000256" key="6">
    <source>
        <dbReference type="ARBA" id="ARBA00023027"/>
    </source>
</evidence>
<dbReference type="CDD" id="cd07570">
    <property type="entry name" value="GAT_Gln-NAD-synth"/>
    <property type="match status" value="1"/>
</dbReference>
<evidence type="ECO:0000256" key="8">
    <source>
        <dbReference type="PIRNR" id="PIRNR006630"/>
    </source>
</evidence>
<dbReference type="InterPro" id="IPR014729">
    <property type="entry name" value="Rossmann-like_a/b/a_fold"/>
</dbReference>
<evidence type="ECO:0000256" key="10">
    <source>
        <dbReference type="SAM" id="MobiDB-lite"/>
    </source>
</evidence>
<dbReference type="EC" id="6.3.5.1" evidence="7 8"/>
<feature type="binding site" evidence="7">
    <location>
        <position position="652"/>
    </location>
    <ligand>
        <name>deamido-NAD(+)</name>
        <dbReference type="ChEBI" id="CHEBI:58437"/>
        <note>ligand shared between two neighboring subunits</note>
    </ligand>
</feature>
<organism evidence="12 13">
    <name type="scientific">Sphingomonas paucimobilis NBRC 13935</name>
    <dbReference type="NCBI Taxonomy" id="1219050"/>
    <lineage>
        <taxon>Bacteria</taxon>
        <taxon>Pseudomonadati</taxon>
        <taxon>Pseudomonadota</taxon>
        <taxon>Alphaproteobacteria</taxon>
        <taxon>Sphingomonadales</taxon>
        <taxon>Sphingomonadaceae</taxon>
        <taxon>Sphingomonas</taxon>
    </lineage>
</organism>
<dbReference type="FunFam" id="1.10.10.1140:FF:000001">
    <property type="entry name" value="Glutamine-dependent NAD(+) synthetase"/>
    <property type="match status" value="1"/>
</dbReference>
<dbReference type="SUPFAM" id="SSF56317">
    <property type="entry name" value="Carbon-nitrogen hydrolase"/>
    <property type="match status" value="1"/>
</dbReference>
<dbReference type="Gene3D" id="1.10.10.1140">
    <property type="entry name" value="Glutamine-dependent NAD+ synthetase, C-terminal domain"/>
    <property type="match status" value="1"/>
</dbReference>
<reference evidence="12 13" key="1">
    <citation type="submission" date="2014-08" db="EMBL/GenBank/DDBJ databases">
        <title>Whole genome shotgun sequence of Sphingomonas paucimobilis NBRC 13935.</title>
        <authorList>
            <person name="Hosoyama A."/>
            <person name="Hashimoto M."/>
            <person name="Hosoyama Y."/>
            <person name="Noguchi M."/>
            <person name="Uohara A."/>
            <person name="Ohji S."/>
            <person name="Katano-Makiyama Y."/>
            <person name="Ichikawa N."/>
            <person name="Kimura A."/>
            <person name="Yamazoe A."/>
            <person name="Fujita N."/>
        </authorList>
    </citation>
    <scope>NUCLEOTIDE SEQUENCE [LARGE SCALE GENOMIC DNA]</scope>
    <source>
        <strain evidence="12 13">NBRC 13935</strain>
    </source>
</reference>
<dbReference type="InterPro" id="IPR003010">
    <property type="entry name" value="C-N_Hydrolase"/>
</dbReference>
<evidence type="ECO:0000256" key="3">
    <source>
        <dbReference type="ARBA" id="ARBA00022598"/>
    </source>
</evidence>
<feature type="binding site" evidence="7">
    <location>
        <begin position="506"/>
        <end position="509"/>
    </location>
    <ligand>
        <name>deamido-NAD(+)</name>
        <dbReference type="ChEBI" id="CHEBI:58437"/>
        <note>ligand shared between two neighboring subunits</note>
    </ligand>
</feature>
<keyword evidence="5 7" id="KW-0067">ATP-binding</keyword>
<dbReference type="GO" id="GO:0004359">
    <property type="term" value="F:glutaminase activity"/>
    <property type="evidence" value="ECO:0007669"/>
    <property type="project" value="InterPro"/>
</dbReference>
<dbReference type="GO" id="GO:0003952">
    <property type="term" value="F:NAD+ synthase (glutamine-hydrolyzing) activity"/>
    <property type="evidence" value="ECO:0007669"/>
    <property type="project" value="UniProtKB-UniRule"/>
</dbReference>
<comment type="similarity">
    <text evidence="2 7 8">In the C-terminal section; belongs to the NAD synthetase family.</text>
</comment>
<dbReference type="Pfam" id="PF00795">
    <property type="entry name" value="CN_hydrolase"/>
    <property type="match status" value="1"/>
</dbReference>
<accession>A0A0C9N0G0</accession>
<feature type="binding site" evidence="7">
    <location>
        <position position="142"/>
    </location>
    <ligand>
        <name>L-glutamine</name>
        <dbReference type="ChEBI" id="CHEBI:58359"/>
    </ligand>
</feature>
<dbReference type="InterPro" id="IPR041856">
    <property type="entry name" value="NAD+_synth_C"/>
</dbReference>
<evidence type="ECO:0000259" key="11">
    <source>
        <dbReference type="PROSITE" id="PS50263"/>
    </source>
</evidence>
<keyword evidence="6 7" id="KW-0520">NAD</keyword>
<evidence type="ECO:0000256" key="7">
    <source>
        <dbReference type="HAMAP-Rule" id="MF_02090"/>
    </source>
</evidence>
<dbReference type="NCBIfam" id="NF002730">
    <property type="entry name" value="PRK02628.1"/>
    <property type="match status" value="1"/>
</dbReference>
<gene>
    <name evidence="7 12" type="primary">nadE</name>
    <name evidence="12" type="ORF">SP6_14_02060</name>
</gene>
<comment type="catalytic activity">
    <reaction evidence="7 8">
        <text>deamido-NAD(+) + L-glutamine + ATP + H2O = L-glutamate + AMP + diphosphate + NAD(+) + H(+)</text>
        <dbReference type="Rhea" id="RHEA:24384"/>
        <dbReference type="ChEBI" id="CHEBI:15377"/>
        <dbReference type="ChEBI" id="CHEBI:15378"/>
        <dbReference type="ChEBI" id="CHEBI:29985"/>
        <dbReference type="ChEBI" id="CHEBI:30616"/>
        <dbReference type="ChEBI" id="CHEBI:33019"/>
        <dbReference type="ChEBI" id="CHEBI:57540"/>
        <dbReference type="ChEBI" id="CHEBI:58359"/>
        <dbReference type="ChEBI" id="CHEBI:58437"/>
        <dbReference type="ChEBI" id="CHEBI:456215"/>
        <dbReference type="EC" id="6.3.5.1"/>
    </reaction>
</comment>
<feature type="binding site" evidence="7">
    <location>
        <position position="496"/>
    </location>
    <ligand>
        <name>ATP</name>
        <dbReference type="ChEBI" id="CHEBI:30616"/>
    </ligand>
</feature>
<dbReference type="AlphaFoldDB" id="A0A0C9N0G0"/>
<dbReference type="HAMAP" id="MF_02090">
    <property type="entry name" value="NadE_glutamine_dep"/>
    <property type="match status" value="1"/>
</dbReference>
<dbReference type="InterPro" id="IPR014445">
    <property type="entry name" value="Gln-dep_NAD_synthase"/>
</dbReference>
<feature type="active site" description="Proton acceptor; for glutaminase activity" evidence="7">
    <location>
        <position position="67"/>
    </location>
</feature>
<dbReference type="SUPFAM" id="SSF52402">
    <property type="entry name" value="Adenine nucleotide alpha hydrolases-like"/>
    <property type="match status" value="1"/>
</dbReference>
<feature type="binding site" evidence="7">
    <location>
        <position position="501"/>
    </location>
    <ligand>
        <name>deamido-NAD(+)</name>
        <dbReference type="ChEBI" id="CHEBI:58437"/>
        <note>ligand shared between two neighboring subunits</note>
    </ligand>
</feature>